<reference evidence="1 2" key="1">
    <citation type="submission" date="2023-01" db="EMBL/GenBank/DDBJ databases">
        <title>Novel diversity within Roseofilum (Cyanobacteria; Desertifilaceae) from marine benthic mats with descriptions of four novel species.</title>
        <authorList>
            <person name="Wang Y."/>
            <person name="Berthold D.E."/>
            <person name="Hu J."/>
            <person name="Lefler F.W."/>
            <person name="Laughinghouse H.D. IV."/>
        </authorList>
    </citation>
    <scope>NUCLEOTIDE SEQUENCE [LARGE SCALE GENOMIC DNA]</scope>
    <source>
        <strain evidence="1 2">BLCC-M114</strain>
    </source>
</reference>
<organism evidence="1 2">
    <name type="scientific">Roseofilum capinflatum BLCC-M114</name>
    <dbReference type="NCBI Taxonomy" id="3022440"/>
    <lineage>
        <taxon>Bacteria</taxon>
        <taxon>Bacillati</taxon>
        <taxon>Cyanobacteriota</taxon>
        <taxon>Cyanophyceae</taxon>
        <taxon>Desertifilales</taxon>
        <taxon>Desertifilaceae</taxon>
        <taxon>Roseofilum</taxon>
        <taxon>Roseofilum capinflatum</taxon>
    </lineage>
</organism>
<dbReference type="Pfam" id="PF12224">
    <property type="entry name" value="Amidoligase_2"/>
    <property type="match status" value="1"/>
</dbReference>
<comment type="caution">
    <text evidence="1">The sequence shown here is derived from an EMBL/GenBank/DDBJ whole genome shotgun (WGS) entry which is preliminary data.</text>
</comment>
<gene>
    <name evidence="1" type="ORF">PMG25_12320</name>
</gene>
<sequence length="351" mass="40365">MFTNTTNFGIEIEFTHNQIQTARYNTGSTNHPVRIEIARKLNEAGINCHNIGYTHRVMSGWKLIYDSSCGFELVSPILTGYTGLNELKTVLRVLRECGAKVSANCGTHVHFDARSLQFRDIRLACERWVMCEDLFDCFQPRSRRANNNQFCQGHRDTIDDVRRAASLPSLTYAVNRGTRYRKLNLEAYARHKTIEIRHHAGTLNYTKISNWIKLQAIVLYGKNEITNDGMRSKFDSLFTAPATTTTRPLGNVATVTASDKLAHIKQLFYSQANLRNTKEIHKWAEDCGIDKFNLKRKDEWIRLYRTYFAMYRPVAREEVTLTSDNAALEMNEIKNFFLSRARGFGRELTAA</sequence>
<protein>
    <submittedName>
        <fullName evidence="1">Amidoligase family protein</fullName>
    </submittedName>
</protein>
<dbReference type="RefSeq" id="WP_283767197.1">
    <property type="nucleotide sequence ID" value="NZ_JAQOSO010000073.1"/>
</dbReference>
<name>A0ABT7B6W7_9CYAN</name>
<accession>A0ABT7B6W7</accession>
<evidence type="ECO:0000313" key="1">
    <source>
        <dbReference type="EMBL" id="MDJ1174881.1"/>
    </source>
</evidence>
<dbReference type="Proteomes" id="UP001235849">
    <property type="component" value="Unassembled WGS sequence"/>
</dbReference>
<proteinExistence type="predicted"/>
<dbReference type="PANTHER" id="PTHR36847:SF1">
    <property type="entry name" value="AMIDOLIGASE ENZYME"/>
    <property type="match status" value="1"/>
</dbReference>
<dbReference type="InterPro" id="IPR022025">
    <property type="entry name" value="Amidoligase_2"/>
</dbReference>
<dbReference type="EMBL" id="JAQOSO010000073">
    <property type="protein sequence ID" value="MDJ1174881.1"/>
    <property type="molecule type" value="Genomic_DNA"/>
</dbReference>
<keyword evidence="2" id="KW-1185">Reference proteome</keyword>
<dbReference type="PANTHER" id="PTHR36847">
    <property type="entry name" value="AMIDOLIGASE ENZYME"/>
    <property type="match status" value="1"/>
</dbReference>
<evidence type="ECO:0000313" key="2">
    <source>
        <dbReference type="Proteomes" id="UP001235849"/>
    </source>
</evidence>